<feature type="compositionally biased region" description="Polar residues" evidence="1">
    <location>
        <begin position="55"/>
        <end position="70"/>
    </location>
</feature>
<feature type="region of interest" description="Disordered" evidence="1">
    <location>
        <begin position="1"/>
        <end position="177"/>
    </location>
</feature>
<evidence type="ECO:0000313" key="3">
    <source>
        <dbReference type="RefSeq" id="XP_032807525.1"/>
    </source>
</evidence>
<dbReference type="PANTHER" id="PTHR16078:SF1">
    <property type="entry name" value="COILED-COIL DOMAIN-CONTAINING PROTEIN 87"/>
    <property type="match status" value="1"/>
</dbReference>
<dbReference type="Proteomes" id="UP001318040">
    <property type="component" value="Chromosome 1"/>
</dbReference>
<keyword evidence="2" id="KW-1185">Reference proteome</keyword>
<organism evidence="2 3">
    <name type="scientific">Petromyzon marinus</name>
    <name type="common">Sea lamprey</name>
    <dbReference type="NCBI Taxonomy" id="7757"/>
    <lineage>
        <taxon>Eukaryota</taxon>
        <taxon>Metazoa</taxon>
        <taxon>Chordata</taxon>
        <taxon>Craniata</taxon>
        <taxon>Vertebrata</taxon>
        <taxon>Cyclostomata</taxon>
        <taxon>Hyperoartia</taxon>
        <taxon>Petromyzontiformes</taxon>
        <taxon>Petromyzontidae</taxon>
        <taxon>Petromyzon</taxon>
    </lineage>
</organism>
<dbReference type="PANTHER" id="PTHR16078">
    <property type="entry name" value="COILED-COIL DOMAIN-CONTAINING PROTEIN 87"/>
    <property type="match status" value="1"/>
</dbReference>
<feature type="compositionally biased region" description="Basic and acidic residues" evidence="1">
    <location>
        <begin position="100"/>
        <end position="177"/>
    </location>
</feature>
<dbReference type="RefSeq" id="XP_032807525.1">
    <property type="nucleotide sequence ID" value="XM_032951634.1"/>
</dbReference>
<evidence type="ECO:0000256" key="1">
    <source>
        <dbReference type="SAM" id="MobiDB-lite"/>
    </source>
</evidence>
<proteinExistence type="predicted"/>
<dbReference type="InterPro" id="IPR037383">
    <property type="entry name" value="CCDC87"/>
</dbReference>
<protein>
    <submittedName>
        <fullName evidence="3">Coiled-coil domain-containing protein 87 isoform X2</fullName>
    </submittedName>
</protein>
<reference evidence="3" key="1">
    <citation type="submission" date="2025-08" db="UniProtKB">
        <authorList>
            <consortium name="RefSeq"/>
        </authorList>
    </citation>
    <scope>IDENTIFICATION</scope>
    <source>
        <tissue evidence="3">Sperm</tissue>
    </source>
</reference>
<name>A0AAJ7SZA1_PETMA</name>
<feature type="region of interest" description="Disordered" evidence="1">
    <location>
        <begin position="403"/>
        <end position="426"/>
    </location>
</feature>
<dbReference type="Gene3D" id="1.20.58.1520">
    <property type="match status" value="1"/>
</dbReference>
<gene>
    <name evidence="3" type="primary">CCDC87</name>
</gene>
<sequence length="640" mass="70750">MERTRPRLTTARRPGIGAPRGYRGAMEALSVFGGPQGPGVTSAPPRGETRRAAHWTSSDGGVASSNQSPVEPSHPEGCSWAQKADLVDRGLAHDHKRRFPHCEEEGPSRDEETRYRHDEELSHDEERTRALHDEETVDADDKRHPFDEVERLPHGDEVRRQPQSVDRRLRDQGEQRPRAEEWRGLLRAEEVSHDKKMIRDDVLSSDGDLALSALLGADLSTPRPARELLVPPLPAAVAEKSKTCVGTVPSGPPQPAVSPVPHAAHGCMRSPNVRVSERCSDISHDLVRCPPVYNDLAGEDSMLQGAAPRSVLDDLRLPRTGLCLQLHLPLRGTPLLGETGEAVAAAAAAAAAAPSGVGRADSPPPQLRVQSYVSVDEYLRRLSAEEPDPLEVLLAGEAGEDGLRSARRSARAQSPTDVQVQPEPTDGELQERLQRLWEALGMSEWERMAMTIKYTSAESVGHLHQSLGLWEEAATLVTRREELLRSLARFERSASCPDRLLHKAGAPSQRLTEDKRRAAFYREAAGLEGKLRHLLGNIERKFGDQVQYKGWPYVERMRRDRVEMLYAIQQERRAGGTRASPRHTRPQRAPPEHKRAQQHALAPPPHVHQERAEAETCGSLGLSQDTPPQHADVQPQHAAT</sequence>
<feature type="region of interest" description="Disordered" evidence="1">
    <location>
        <begin position="570"/>
        <end position="640"/>
    </location>
</feature>
<dbReference type="AlphaFoldDB" id="A0AAJ7SZA1"/>
<accession>A0AAJ7SZA1</accession>
<evidence type="ECO:0000313" key="2">
    <source>
        <dbReference type="Proteomes" id="UP001318040"/>
    </source>
</evidence>
<dbReference type="CTD" id="55231"/>